<dbReference type="PROSITE" id="PS50228">
    <property type="entry name" value="SUEL_LECTIN"/>
    <property type="match status" value="1"/>
</dbReference>
<dbReference type="GO" id="GO:0006508">
    <property type="term" value="P:proteolysis"/>
    <property type="evidence" value="ECO:0007669"/>
    <property type="project" value="UniProtKB-KW"/>
</dbReference>
<dbReference type="Gene3D" id="2.40.10.10">
    <property type="entry name" value="Trypsin-like serine proteases"/>
    <property type="match status" value="1"/>
</dbReference>
<evidence type="ECO:0000256" key="6">
    <source>
        <dbReference type="RuleBase" id="RU363034"/>
    </source>
</evidence>
<protein>
    <submittedName>
        <fullName evidence="10">Uncharacterized protein</fullName>
    </submittedName>
</protein>
<evidence type="ECO:0000256" key="4">
    <source>
        <dbReference type="ARBA" id="ARBA00022825"/>
    </source>
</evidence>
<dbReference type="PANTHER" id="PTHR24253">
    <property type="entry name" value="TRANSMEMBRANE PROTEASE SERINE"/>
    <property type="match status" value="1"/>
</dbReference>
<evidence type="ECO:0000256" key="1">
    <source>
        <dbReference type="ARBA" id="ARBA00022670"/>
    </source>
</evidence>
<evidence type="ECO:0000256" key="5">
    <source>
        <dbReference type="ARBA" id="ARBA00023157"/>
    </source>
</evidence>
<dbReference type="CDD" id="cd22823">
    <property type="entry name" value="Gal_Rha_Lectin"/>
    <property type="match status" value="2"/>
</dbReference>
<sequence length="749" mass="83565">MGKFAILLNLVICFVVFQKVSSKKVTICRGKEQSLVCQEGTGSLLINSAVLLRESRTECGDLSSWFIWCPKQAVSERVKEICNGNKHCTLMNDRSFLRSNQIEDECDSIDTRYLEIDYQCSGEPTIPPTTVPPEENNITMIPIAKKSQTICELDHGEIMCPGTTKINITSVFWGRRENEEICQSNYYTDKETSIKKCDFNNEEKKADLFQSMQKQCNNESKCQFFIPKWYLGNPCPESEVAKYLDINYDCMTDDFNQVCDQDTREITCYDNQVIQIGHAFYGHDPVKQNNCSVSQEKAQCGHDVTAQLNLICGGSRGCQVSALTDRFPATGCGVDVKPYVSFSYVCVNNTNKAAQPTKMTIPSPGPSAQVLTKNLSAGKGSFIGCFTEGTVIYVKSAWFGNKTLNCGKDVLKTVKYDCGGGTFCSLSADAGKYGRTDCSTSAELKLSMEYQCTPKPPGTIPPIPQPLVNTPTHSRNVPAVNINDAAQCGRQMRVRQRRVIQPAEAKAGRWPWQVEIYTSANNHICGGAMITNRWLLTAAHCIDKSNVATASEKYFVVLGEFNRSRNEGHEFKYNIQRVILHPGYDPQTLNAIQHDKDIALMQLDQNVELTSYIGTVCVPNTQNIDYWDNCVLTGWGKPTYPGSSAYVLQQGLLNVVTNQECQRKLKEDSVGEPGDEITSNMICGDDKTKSGVSGCQGDSGGPFVCRRKSDNKWYLRGLVSWGSQRCEIKEMYQVLTRVSSFYQWITNNI</sequence>
<dbReference type="InterPro" id="IPR009003">
    <property type="entry name" value="Peptidase_S1_PA"/>
</dbReference>
<dbReference type="RefSeq" id="XP_066928301.1">
    <property type="nucleotide sequence ID" value="XM_067072200.1"/>
</dbReference>
<dbReference type="PANTHER" id="PTHR24253:SF176">
    <property type="entry name" value="CORIN, ISOFORM B"/>
    <property type="match status" value="1"/>
</dbReference>
<evidence type="ECO:0000256" key="2">
    <source>
        <dbReference type="ARBA" id="ARBA00022729"/>
    </source>
</evidence>
<feature type="domain" description="SUEL-type lectin" evidence="8">
    <location>
        <begin position="150"/>
        <end position="251"/>
    </location>
</feature>
<dbReference type="SMART" id="SM00020">
    <property type="entry name" value="Tryp_SPc"/>
    <property type="match status" value="1"/>
</dbReference>
<organism evidence="10 11">
    <name type="scientific">Clytia hemisphaerica</name>
    <dbReference type="NCBI Taxonomy" id="252671"/>
    <lineage>
        <taxon>Eukaryota</taxon>
        <taxon>Metazoa</taxon>
        <taxon>Cnidaria</taxon>
        <taxon>Hydrozoa</taxon>
        <taxon>Hydroidolina</taxon>
        <taxon>Leptothecata</taxon>
        <taxon>Obeliida</taxon>
        <taxon>Clytiidae</taxon>
        <taxon>Clytia</taxon>
    </lineage>
</organism>
<dbReference type="InterPro" id="IPR001254">
    <property type="entry name" value="Trypsin_dom"/>
</dbReference>
<feature type="signal peptide" evidence="7">
    <location>
        <begin position="1"/>
        <end position="22"/>
    </location>
</feature>
<evidence type="ECO:0000259" key="9">
    <source>
        <dbReference type="PROSITE" id="PS50240"/>
    </source>
</evidence>
<reference evidence="10" key="1">
    <citation type="submission" date="2021-01" db="UniProtKB">
        <authorList>
            <consortium name="EnsemblMetazoa"/>
        </authorList>
    </citation>
    <scope>IDENTIFICATION</scope>
</reference>
<dbReference type="Pfam" id="PF02140">
    <property type="entry name" value="SUEL_Lectin"/>
    <property type="match status" value="1"/>
</dbReference>
<dbReference type="PROSITE" id="PS50240">
    <property type="entry name" value="TRYPSIN_DOM"/>
    <property type="match status" value="1"/>
</dbReference>
<name>A0A7M5XHU8_9CNID</name>
<keyword evidence="1 6" id="KW-0645">Protease</keyword>
<evidence type="ECO:0000313" key="11">
    <source>
        <dbReference type="Proteomes" id="UP000594262"/>
    </source>
</evidence>
<dbReference type="AlphaFoldDB" id="A0A7M5XHU8"/>
<accession>A0A7M5XHU8</accession>
<feature type="chain" id="PRO_5029594281" evidence="7">
    <location>
        <begin position="23"/>
        <end position="749"/>
    </location>
</feature>
<dbReference type="GO" id="GO:0004252">
    <property type="term" value="F:serine-type endopeptidase activity"/>
    <property type="evidence" value="ECO:0007669"/>
    <property type="project" value="InterPro"/>
</dbReference>
<dbReference type="InterPro" id="IPR043504">
    <property type="entry name" value="Peptidase_S1_PA_chymotrypsin"/>
</dbReference>
<dbReference type="InterPro" id="IPR033116">
    <property type="entry name" value="TRYPSIN_SER"/>
</dbReference>
<dbReference type="InterPro" id="IPR043159">
    <property type="entry name" value="Lectin_gal-bd_sf"/>
</dbReference>
<dbReference type="PROSITE" id="PS00135">
    <property type="entry name" value="TRYPSIN_SER"/>
    <property type="match status" value="1"/>
</dbReference>
<dbReference type="Pfam" id="PF00089">
    <property type="entry name" value="Trypsin"/>
    <property type="match status" value="1"/>
</dbReference>
<dbReference type="Gene3D" id="2.60.120.740">
    <property type="match status" value="3"/>
</dbReference>
<dbReference type="Proteomes" id="UP000594262">
    <property type="component" value="Unplaced"/>
</dbReference>
<dbReference type="GO" id="GO:0030246">
    <property type="term" value="F:carbohydrate binding"/>
    <property type="evidence" value="ECO:0007669"/>
    <property type="project" value="InterPro"/>
</dbReference>
<proteinExistence type="predicted"/>
<keyword evidence="11" id="KW-1185">Reference proteome</keyword>
<feature type="domain" description="Peptidase S1" evidence="9">
    <location>
        <begin position="499"/>
        <end position="749"/>
    </location>
</feature>
<keyword evidence="2 7" id="KW-0732">Signal</keyword>
<dbReference type="InterPro" id="IPR018114">
    <property type="entry name" value="TRYPSIN_HIS"/>
</dbReference>
<evidence type="ECO:0000256" key="3">
    <source>
        <dbReference type="ARBA" id="ARBA00022801"/>
    </source>
</evidence>
<dbReference type="PROSITE" id="PS00134">
    <property type="entry name" value="TRYPSIN_HIS"/>
    <property type="match status" value="1"/>
</dbReference>
<dbReference type="PRINTS" id="PR00722">
    <property type="entry name" value="CHYMOTRYPSIN"/>
</dbReference>
<keyword evidence="4 6" id="KW-0720">Serine protease</keyword>
<dbReference type="InterPro" id="IPR000922">
    <property type="entry name" value="Lectin_gal-bd_dom"/>
</dbReference>
<dbReference type="FunFam" id="2.40.10.10:FF:000120">
    <property type="entry name" value="Putative serine protease"/>
    <property type="match status" value="1"/>
</dbReference>
<dbReference type="EnsemblMetazoa" id="CLYHEMT023160.1">
    <property type="protein sequence ID" value="CLYHEMP023160.1"/>
    <property type="gene ID" value="CLYHEMG023160"/>
</dbReference>
<dbReference type="CDD" id="cd00190">
    <property type="entry name" value="Tryp_SPc"/>
    <property type="match status" value="1"/>
</dbReference>
<evidence type="ECO:0000256" key="7">
    <source>
        <dbReference type="SAM" id="SignalP"/>
    </source>
</evidence>
<evidence type="ECO:0000313" key="10">
    <source>
        <dbReference type="EnsemblMetazoa" id="CLYHEMP023160.1"/>
    </source>
</evidence>
<dbReference type="GeneID" id="136815749"/>
<dbReference type="OrthoDB" id="7863416at2759"/>
<evidence type="ECO:0000259" key="8">
    <source>
        <dbReference type="PROSITE" id="PS50228"/>
    </source>
</evidence>
<dbReference type="SUPFAM" id="SSF50494">
    <property type="entry name" value="Trypsin-like serine proteases"/>
    <property type="match status" value="1"/>
</dbReference>
<dbReference type="InterPro" id="IPR001314">
    <property type="entry name" value="Peptidase_S1A"/>
</dbReference>
<keyword evidence="5" id="KW-1015">Disulfide bond</keyword>
<keyword evidence="3 6" id="KW-0378">Hydrolase</keyword>